<dbReference type="Pfam" id="PF14580">
    <property type="entry name" value="LRR_9"/>
    <property type="match status" value="1"/>
</dbReference>
<dbReference type="Proteomes" id="UP000008144">
    <property type="component" value="Unassembled WGS sequence"/>
</dbReference>
<evidence type="ECO:0000313" key="7">
    <source>
        <dbReference type="Ensembl" id="ENSCINP00000028025.2"/>
    </source>
</evidence>
<keyword evidence="5" id="KW-0966">Cell projection</keyword>
<evidence type="ECO:0000256" key="5">
    <source>
        <dbReference type="ARBA" id="ARBA00023273"/>
    </source>
</evidence>
<evidence type="ECO:0000256" key="3">
    <source>
        <dbReference type="ARBA" id="ARBA00022737"/>
    </source>
</evidence>
<reference evidence="7" key="3">
    <citation type="submission" date="2025-09" db="UniProtKB">
        <authorList>
            <consortium name="Ensembl"/>
        </authorList>
    </citation>
    <scope>IDENTIFICATION</scope>
</reference>
<dbReference type="PANTHER" id="PTHR45973">
    <property type="entry name" value="PROTEIN PHOSPHATASE 1 REGULATORY SUBUNIT SDS22-RELATED"/>
    <property type="match status" value="1"/>
</dbReference>
<feature type="compositionally biased region" description="Acidic residues" evidence="6">
    <location>
        <begin position="30"/>
        <end position="43"/>
    </location>
</feature>
<keyword evidence="4" id="KW-0969">Cilium</keyword>
<dbReference type="GO" id="GO:0035082">
    <property type="term" value="P:axoneme assembly"/>
    <property type="evidence" value="ECO:0000318"/>
    <property type="project" value="GO_Central"/>
</dbReference>
<protein>
    <submittedName>
        <fullName evidence="7">Dynein assembly factor 1, axonemal</fullName>
    </submittedName>
</protein>
<dbReference type="GeneTree" id="ENSGT00940000158494"/>
<dbReference type="SMART" id="SM00365">
    <property type="entry name" value="LRR_SD22"/>
    <property type="match status" value="4"/>
</dbReference>
<dbReference type="PROSITE" id="PS51450">
    <property type="entry name" value="LRR"/>
    <property type="match status" value="3"/>
</dbReference>
<evidence type="ECO:0000313" key="8">
    <source>
        <dbReference type="Proteomes" id="UP000008144"/>
    </source>
</evidence>
<dbReference type="STRING" id="7719.ENSCINP00000028025"/>
<comment type="subcellular location">
    <subcellularLocation>
        <location evidence="1">Cell projection</location>
        <location evidence="1">Cilium</location>
    </subcellularLocation>
</comment>
<reference evidence="8" key="1">
    <citation type="journal article" date="2002" name="Science">
        <title>The draft genome of Ciona intestinalis: insights into chordate and vertebrate origins.</title>
        <authorList>
            <person name="Dehal P."/>
            <person name="Satou Y."/>
            <person name="Campbell R.K."/>
            <person name="Chapman J."/>
            <person name="Degnan B."/>
            <person name="De Tomaso A."/>
            <person name="Davidson B."/>
            <person name="Di Gregorio A."/>
            <person name="Gelpke M."/>
            <person name="Goodstein D.M."/>
            <person name="Harafuji N."/>
            <person name="Hastings K.E."/>
            <person name="Ho I."/>
            <person name="Hotta K."/>
            <person name="Huang W."/>
            <person name="Kawashima T."/>
            <person name="Lemaire P."/>
            <person name="Martinez D."/>
            <person name="Meinertzhagen I.A."/>
            <person name="Necula S."/>
            <person name="Nonaka M."/>
            <person name="Putnam N."/>
            <person name="Rash S."/>
            <person name="Saiga H."/>
            <person name="Satake M."/>
            <person name="Terry A."/>
            <person name="Yamada L."/>
            <person name="Wang H.G."/>
            <person name="Awazu S."/>
            <person name="Azumi K."/>
            <person name="Boore J."/>
            <person name="Branno M."/>
            <person name="Chin-Bow S."/>
            <person name="DeSantis R."/>
            <person name="Doyle S."/>
            <person name="Francino P."/>
            <person name="Keys D.N."/>
            <person name="Haga S."/>
            <person name="Hayashi H."/>
            <person name="Hino K."/>
            <person name="Imai K.S."/>
            <person name="Inaba K."/>
            <person name="Kano S."/>
            <person name="Kobayashi K."/>
            <person name="Kobayashi M."/>
            <person name="Lee B.I."/>
            <person name="Makabe K.W."/>
            <person name="Manohar C."/>
            <person name="Matassi G."/>
            <person name="Medina M."/>
            <person name="Mochizuki Y."/>
            <person name="Mount S."/>
            <person name="Morishita T."/>
            <person name="Miura S."/>
            <person name="Nakayama A."/>
            <person name="Nishizaka S."/>
            <person name="Nomoto H."/>
            <person name="Ohta F."/>
            <person name="Oishi K."/>
            <person name="Rigoutsos I."/>
            <person name="Sano M."/>
            <person name="Sasaki A."/>
            <person name="Sasakura Y."/>
            <person name="Shoguchi E."/>
            <person name="Shin-i T."/>
            <person name="Spagnuolo A."/>
            <person name="Stainier D."/>
            <person name="Suzuki M.M."/>
            <person name="Tassy O."/>
            <person name="Takatori N."/>
            <person name="Tokuoka M."/>
            <person name="Yagi K."/>
            <person name="Yoshizaki F."/>
            <person name="Wada S."/>
            <person name="Zhang C."/>
            <person name="Hyatt P.D."/>
            <person name="Larimer F."/>
            <person name="Detter C."/>
            <person name="Doggett N."/>
            <person name="Glavina T."/>
            <person name="Hawkins T."/>
            <person name="Richardson P."/>
            <person name="Lucas S."/>
            <person name="Kohara Y."/>
            <person name="Levine M."/>
            <person name="Satoh N."/>
            <person name="Rokhsar D.S."/>
        </authorList>
    </citation>
    <scope>NUCLEOTIDE SEQUENCE [LARGE SCALE GENOMIC DNA]</scope>
</reference>
<name>F6W6Y0_CIOIN</name>
<evidence type="ECO:0000256" key="2">
    <source>
        <dbReference type="ARBA" id="ARBA00022614"/>
    </source>
</evidence>
<dbReference type="FunFam" id="3.80.10.10:FF:001725">
    <property type="entry name" value="Dynein assembly factor 1, axonemal homolog"/>
    <property type="match status" value="1"/>
</dbReference>
<keyword evidence="8" id="KW-1185">Reference proteome</keyword>
<feature type="compositionally biased region" description="Polar residues" evidence="6">
    <location>
        <begin position="44"/>
        <end position="53"/>
    </location>
</feature>
<sequence length="628" mass="72454">MPLIVELPDDIASGDSPITTPNLENKKETNDDDYDETMDEESEVASTTGSVSTIEEKQDVEELSEASKLGIDMATLEELYPGWRLDPSKVAQRRIDALKQQRSTRTIEDFVSEMSERAKLSKSAVEVNKPLGVSKEATEQKDPEIKSTKVEYMEVVHAEKSEVIQAEKSKVVQAEKSEDRCIVVAVETMEEKKKRENEEKEMSKYPRMTKAALKQICKKNKLYSTPYLNDNIYLHYKGWWRIENLEEYVGLKCIWLEVNGLRKIENLDHNVQLRCLYLQQNLIEKIENLEKLQDLRVLNLSNNQLTKVENLSCLPRLESLQLAHNCISTPEALEHLTSCDEITVLDVSYNRIEDPETIGVFERMKGLRVLNLMGNPVVKKIRFYRKNLIVRLKELTYLDDRPVFPRDRACAEAWHTGGHDAERAERQRWVNKERIKIQQSVDYLYNIRKQAEERREKDGNKLESEVTPVPMFDCDVIMDQESNSDVIIKPTMTGDDITIEQTKENDDITLEQRKKNDDITIEQTKADDDITLEQRKADDDITIEQTKVDDDITIEQTKADDDITIHTSDVTFDLDDLPDLEEIDIEENIGHSGVRPVTEVLKDNYVGESPQRILIQDITNEDLEFGLD</sequence>
<evidence type="ECO:0000256" key="4">
    <source>
        <dbReference type="ARBA" id="ARBA00023069"/>
    </source>
</evidence>
<feature type="region of interest" description="Disordered" evidence="6">
    <location>
        <begin position="1"/>
        <end position="65"/>
    </location>
</feature>
<dbReference type="PANTHER" id="PTHR45973:SF9">
    <property type="entry name" value="LEUCINE-RICH REPEAT-CONTAINING PROTEIN 46"/>
    <property type="match status" value="1"/>
</dbReference>
<proteinExistence type="predicted"/>
<dbReference type="AlphaFoldDB" id="F6W6Y0"/>
<dbReference type="HOGENOM" id="CLU_435419_0_0_1"/>
<dbReference type="InterPro" id="IPR032675">
    <property type="entry name" value="LRR_dom_sf"/>
</dbReference>
<dbReference type="InterPro" id="IPR050576">
    <property type="entry name" value="Cilia_flagella_integrity"/>
</dbReference>
<dbReference type="GO" id="GO:0070840">
    <property type="term" value="F:dynein complex binding"/>
    <property type="evidence" value="ECO:0000318"/>
    <property type="project" value="GO_Central"/>
</dbReference>
<dbReference type="GO" id="GO:0005930">
    <property type="term" value="C:axoneme"/>
    <property type="evidence" value="ECO:0000318"/>
    <property type="project" value="GO_Central"/>
</dbReference>
<gene>
    <name evidence="7" type="primary">LOC100183546</name>
</gene>
<keyword evidence="2" id="KW-0433">Leucine-rich repeat</keyword>
<evidence type="ECO:0000256" key="1">
    <source>
        <dbReference type="ARBA" id="ARBA00004138"/>
    </source>
</evidence>
<reference evidence="7" key="2">
    <citation type="submission" date="2025-08" db="UniProtKB">
        <authorList>
            <consortium name="Ensembl"/>
        </authorList>
    </citation>
    <scope>IDENTIFICATION</scope>
</reference>
<dbReference type="Ensembl" id="ENSCINT00000028271.2">
    <property type="protein sequence ID" value="ENSCINP00000028025.2"/>
    <property type="gene ID" value="ENSCING00000016044.2"/>
</dbReference>
<dbReference type="InParanoid" id="F6W6Y0"/>
<accession>F6W6Y0</accession>
<dbReference type="Gene3D" id="3.80.10.10">
    <property type="entry name" value="Ribonuclease Inhibitor"/>
    <property type="match status" value="2"/>
</dbReference>
<dbReference type="SUPFAM" id="SSF52075">
    <property type="entry name" value="Outer arm dynein light chain 1"/>
    <property type="match status" value="1"/>
</dbReference>
<organism evidence="7 8">
    <name type="scientific">Ciona intestinalis</name>
    <name type="common">Transparent sea squirt</name>
    <name type="synonym">Ascidia intestinalis</name>
    <dbReference type="NCBI Taxonomy" id="7719"/>
    <lineage>
        <taxon>Eukaryota</taxon>
        <taxon>Metazoa</taxon>
        <taxon>Chordata</taxon>
        <taxon>Tunicata</taxon>
        <taxon>Ascidiacea</taxon>
        <taxon>Phlebobranchia</taxon>
        <taxon>Cionidae</taxon>
        <taxon>Ciona</taxon>
    </lineage>
</organism>
<dbReference type="InterPro" id="IPR001611">
    <property type="entry name" value="Leu-rich_rpt"/>
</dbReference>
<keyword evidence="3" id="KW-0677">Repeat</keyword>
<evidence type="ECO:0000256" key="6">
    <source>
        <dbReference type="SAM" id="MobiDB-lite"/>
    </source>
</evidence>